<dbReference type="AlphaFoldDB" id="A0A5N0THY4"/>
<dbReference type="EMBL" id="VYUY01000007">
    <property type="protein sequence ID" value="KAA9134612.1"/>
    <property type="molecule type" value="Genomic_DNA"/>
</dbReference>
<keyword evidence="2" id="KW-1185">Reference proteome</keyword>
<protein>
    <submittedName>
        <fullName evidence="1">Uncharacterized protein</fullName>
    </submittedName>
</protein>
<evidence type="ECO:0000313" key="1">
    <source>
        <dbReference type="EMBL" id="KAA9134612.1"/>
    </source>
</evidence>
<dbReference type="Proteomes" id="UP000326838">
    <property type="component" value="Unassembled WGS sequence"/>
</dbReference>
<name>A0A5N0THY4_9MICO</name>
<comment type="caution">
    <text evidence="1">The sequence shown here is derived from an EMBL/GenBank/DDBJ whole genome shotgun (WGS) entry which is preliminary data.</text>
</comment>
<sequence>MGGRRRARLAVDLSVLAVIGVLLVSSFGAAAAVLYREFYSPSAFVMRYLSMLESGRAADALAMPGVALDRAELEAVGLPPTASDALLRSTALGSLTDATVVEERVDGAYTVVTATYVAGGHPGTTRFRVVSDGLLGVAPTWRFAQSPLAVMNLTVLGSMTFDVNSFVLDKRQVSPDGMDADPVAPLSMLVFSPGLYSVSVDTPMATTPGIAVLSDAPMVNVPVQVQAEPTEEFVAVVQDRVEEFLVACTTQQVLQPTGCPFGYVVRNRVEELPTWTIVEQPEVTIVPDGAGWRIPDAQATAHIDLQVRSISDGTLRPVSEDVPFLLHGTITVMPDGTASIQLGGLDVR</sequence>
<reference evidence="2" key="1">
    <citation type="submission" date="2019-09" db="EMBL/GenBank/DDBJ databases">
        <title>Mumia zhuanghuii sp. nov. isolated from the intestinal contents of plateau pika (Ochotona curzoniae) in the Qinghai-Tibet plateau of China.</title>
        <authorList>
            <person name="Tian Z."/>
        </authorList>
    </citation>
    <scope>NUCLEOTIDE SEQUENCE [LARGE SCALE GENOMIC DNA]</scope>
    <source>
        <strain evidence="2">L-033</strain>
    </source>
</reference>
<proteinExistence type="predicted"/>
<accession>A0A5N0THY4</accession>
<organism evidence="1 2">
    <name type="scientific">Microbacterium caowuchunii</name>
    <dbReference type="NCBI Taxonomy" id="2614638"/>
    <lineage>
        <taxon>Bacteria</taxon>
        <taxon>Bacillati</taxon>
        <taxon>Actinomycetota</taxon>
        <taxon>Actinomycetes</taxon>
        <taxon>Micrococcales</taxon>
        <taxon>Microbacteriaceae</taxon>
        <taxon>Microbacterium</taxon>
    </lineage>
</organism>
<evidence type="ECO:0000313" key="2">
    <source>
        <dbReference type="Proteomes" id="UP000326838"/>
    </source>
</evidence>
<gene>
    <name evidence="1" type="ORF">F6B40_06600</name>
</gene>